<dbReference type="SUPFAM" id="SSF53335">
    <property type="entry name" value="S-adenosyl-L-methionine-dependent methyltransferases"/>
    <property type="match status" value="1"/>
</dbReference>
<dbReference type="EMBL" id="JRLW01000001">
    <property type="protein sequence ID" value="KGO90693.1"/>
    <property type="molecule type" value="Genomic_DNA"/>
</dbReference>
<evidence type="ECO:0000259" key="3">
    <source>
        <dbReference type="Pfam" id="PF13649"/>
    </source>
</evidence>
<evidence type="ECO:0000256" key="2">
    <source>
        <dbReference type="ARBA" id="ARBA00022679"/>
    </source>
</evidence>
<feature type="domain" description="Methyltransferase" evidence="3">
    <location>
        <begin position="56"/>
        <end position="150"/>
    </location>
</feature>
<dbReference type="GO" id="GO:0032259">
    <property type="term" value="P:methylation"/>
    <property type="evidence" value="ECO:0007669"/>
    <property type="project" value="UniProtKB-KW"/>
</dbReference>
<dbReference type="InterPro" id="IPR029063">
    <property type="entry name" value="SAM-dependent_MTases_sf"/>
</dbReference>
<dbReference type="InterPro" id="IPR041698">
    <property type="entry name" value="Methyltransf_25"/>
</dbReference>
<keyword evidence="2 4" id="KW-0808">Transferase</keyword>
<dbReference type="GO" id="GO:0008168">
    <property type="term" value="F:methyltransferase activity"/>
    <property type="evidence" value="ECO:0007669"/>
    <property type="project" value="UniProtKB-KW"/>
</dbReference>
<dbReference type="CDD" id="cd02440">
    <property type="entry name" value="AdoMet_MTases"/>
    <property type="match status" value="1"/>
</dbReference>
<organism evidence="4 5">
    <name type="scientific">Flavobacterium suncheonense GH29-5 = DSM 17707</name>
    <dbReference type="NCBI Taxonomy" id="1121899"/>
    <lineage>
        <taxon>Bacteria</taxon>
        <taxon>Pseudomonadati</taxon>
        <taxon>Bacteroidota</taxon>
        <taxon>Flavobacteriia</taxon>
        <taxon>Flavobacteriales</taxon>
        <taxon>Flavobacteriaceae</taxon>
        <taxon>Flavobacterium</taxon>
    </lineage>
</organism>
<keyword evidence="1 4" id="KW-0489">Methyltransferase</keyword>
<accession>A0A0A2MGY8</accession>
<dbReference type="eggNOG" id="COG2227">
    <property type="taxonomic scope" value="Bacteria"/>
</dbReference>
<dbReference type="STRING" id="1121899.GCA_000430025_01031"/>
<dbReference type="Pfam" id="PF13649">
    <property type="entry name" value="Methyltransf_25"/>
    <property type="match status" value="1"/>
</dbReference>
<dbReference type="PANTHER" id="PTHR43861:SF1">
    <property type="entry name" value="TRANS-ACONITATE 2-METHYLTRANSFERASE"/>
    <property type="match status" value="1"/>
</dbReference>
<evidence type="ECO:0000313" key="5">
    <source>
        <dbReference type="Proteomes" id="UP000030121"/>
    </source>
</evidence>
<gene>
    <name evidence="4" type="ORF">Q764_00795</name>
</gene>
<keyword evidence="5" id="KW-1185">Reference proteome</keyword>
<dbReference type="RefSeq" id="WP_026979791.1">
    <property type="nucleotide sequence ID" value="NZ_AUCZ01000004.1"/>
</dbReference>
<sequence length="266" mass="30654">MEIPKDYLDINKASWNKKTEVHYASEFYDMESFLDGRSSLNDIELSLLGDVSGKKILHLQCHFGQDTISLAKLGAQSTGIDLSDRAIEKAEELSKQMNADAKFICCDLYDLPNHLDEQFDIVFTSYGTIGWLPDLNKWAAVISRFLKPNGQFVFVEFHPVVWMFDDNFKEVGYSYFNIETILENGEGTYADKNAPIENKTVSWNHPLSEVFTALLNNNLEITSFEEYDYSPYNCFNNTEEFEPNKFRIQHLDNKIPMVYSLTAIKK</sequence>
<proteinExistence type="predicted"/>
<dbReference type="AlphaFoldDB" id="A0A0A2MGY8"/>
<comment type="caution">
    <text evidence="4">The sequence shown here is derived from an EMBL/GenBank/DDBJ whole genome shotgun (WGS) entry which is preliminary data.</text>
</comment>
<evidence type="ECO:0000256" key="1">
    <source>
        <dbReference type="ARBA" id="ARBA00022603"/>
    </source>
</evidence>
<reference evidence="4 5" key="1">
    <citation type="submission" date="2013-09" db="EMBL/GenBank/DDBJ databases">
        <authorList>
            <person name="Zeng Z."/>
            <person name="Chen C."/>
        </authorList>
    </citation>
    <scope>NUCLEOTIDE SEQUENCE [LARGE SCALE GENOMIC DNA]</scope>
    <source>
        <strain evidence="4 5">GH29-5</strain>
    </source>
</reference>
<dbReference type="PANTHER" id="PTHR43861">
    <property type="entry name" value="TRANS-ACONITATE 2-METHYLTRANSFERASE-RELATED"/>
    <property type="match status" value="1"/>
</dbReference>
<protein>
    <submittedName>
        <fullName evidence="4">Methyltransferase type 12</fullName>
    </submittedName>
</protein>
<name>A0A0A2MGY8_9FLAO</name>
<dbReference type="OrthoDB" id="8385759at2"/>
<evidence type="ECO:0000313" key="4">
    <source>
        <dbReference type="EMBL" id="KGO90693.1"/>
    </source>
</evidence>
<dbReference type="Gene3D" id="3.40.50.150">
    <property type="entry name" value="Vaccinia Virus protein VP39"/>
    <property type="match status" value="1"/>
</dbReference>
<dbReference type="Proteomes" id="UP000030121">
    <property type="component" value="Unassembled WGS sequence"/>
</dbReference>